<dbReference type="SUPFAM" id="SSF49417">
    <property type="entry name" value="p53-like transcription factors"/>
    <property type="match status" value="1"/>
</dbReference>
<dbReference type="InterPro" id="IPR036960">
    <property type="entry name" value="T-box_sf"/>
</dbReference>
<dbReference type="PANTHER" id="PTHR11267">
    <property type="entry name" value="T-BOX PROTEIN-RELATED"/>
    <property type="match status" value="1"/>
</dbReference>
<dbReference type="EMBL" id="CAJOBH010092823">
    <property type="protein sequence ID" value="CAF4573493.1"/>
    <property type="molecule type" value="Genomic_DNA"/>
</dbReference>
<comment type="caution">
    <text evidence="5">Lacks conserved residue(s) required for the propagation of feature annotation.</text>
</comment>
<dbReference type="GO" id="GO:0001708">
    <property type="term" value="P:cell fate specification"/>
    <property type="evidence" value="ECO:0007669"/>
    <property type="project" value="TreeGrafter"/>
</dbReference>
<dbReference type="Proteomes" id="UP000681967">
    <property type="component" value="Unassembled WGS sequence"/>
</dbReference>
<name>A0A8S2YRG6_9BILA</name>
<evidence type="ECO:0000256" key="4">
    <source>
        <dbReference type="ARBA" id="ARBA00023242"/>
    </source>
</evidence>
<dbReference type="PANTHER" id="PTHR11267:SF181">
    <property type="entry name" value="OPTOMOTOR-BLIND PROTEIN"/>
    <property type="match status" value="1"/>
</dbReference>
<evidence type="ECO:0000256" key="1">
    <source>
        <dbReference type="ARBA" id="ARBA00023015"/>
    </source>
</evidence>
<comment type="subcellular location">
    <subcellularLocation>
        <location evidence="5">Nucleus</location>
    </subcellularLocation>
</comment>
<evidence type="ECO:0000256" key="2">
    <source>
        <dbReference type="ARBA" id="ARBA00023125"/>
    </source>
</evidence>
<evidence type="ECO:0000259" key="6">
    <source>
        <dbReference type="PROSITE" id="PS50252"/>
    </source>
</evidence>
<protein>
    <recommendedName>
        <fullName evidence="6">T-box domain-containing protein</fullName>
    </recommendedName>
</protein>
<dbReference type="Proteomes" id="UP000676336">
    <property type="component" value="Unassembled WGS sequence"/>
</dbReference>
<dbReference type="GO" id="GO:0045893">
    <property type="term" value="P:positive regulation of DNA-templated transcription"/>
    <property type="evidence" value="ECO:0007669"/>
    <property type="project" value="InterPro"/>
</dbReference>
<keyword evidence="1" id="KW-0805">Transcription regulation</keyword>
<dbReference type="AlphaFoldDB" id="A0A8S2YRG6"/>
<gene>
    <name evidence="7" type="ORF">BYL167_LOCUS32115</name>
    <name evidence="8" type="ORF">BYL167_LOCUS39009</name>
    <name evidence="10" type="ORF">GIL414_LOCUS53826</name>
    <name evidence="9" type="ORF">SMN809_LOCUS52553</name>
</gene>
<evidence type="ECO:0000313" key="10">
    <source>
        <dbReference type="EMBL" id="CAF4941181.1"/>
    </source>
</evidence>
<dbReference type="Pfam" id="PF00907">
    <property type="entry name" value="T-box"/>
    <property type="match status" value="1"/>
</dbReference>
<dbReference type="PROSITE" id="PS50252">
    <property type="entry name" value="TBOX_3"/>
    <property type="match status" value="1"/>
</dbReference>
<dbReference type="InterPro" id="IPR008967">
    <property type="entry name" value="p53-like_TF_DNA-bd_sf"/>
</dbReference>
<evidence type="ECO:0000256" key="5">
    <source>
        <dbReference type="PROSITE-ProRule" id="PRU00201"/>
    </source>
</evidence>
<dbReference type="Proteomes" id="UP000681720">
    <property type="component" value="Unassembled WGS sequence"/>
</dbReference>
<organism evidence="8 11">
    <name type="scientific">Rotaria magnacalcarata</name>
    <dbReference type="NCBI Taxonomy" id="392030"/>
    <lineage>
        <taxon>Eukaryota</taxon>
        <taxon>Metazoa</taxon>
        <taxon>Spiralia</taxon>
        <taxon>Gnathifera</taxon>
        <taxon>Rotifera</taxon>
        <taxon>Eurotatoria</taxon>
        <taxon>Bdelloidea</taxon>
        <taxon>Philodinida</taxon>
        <taxon>Philodinidae</taxon>
        <taxon>Rotaria</taxon>
    </lineage>
</organism>
<dbReference type="InterPro" id="IPR001699">
    <property type="entry name" value="TF_T-box"/>
</dbReference>
<dbReference type="EMBL" id="CAJOBJ010187445">
    <property type="protein sequence ID" value="CAF4941181.1"/>
    <property type="molecule type" value="Genomic_DNA"/>
</dbReference>
<evidence type="ECO:0000313" key="8">
    <source>
        <dbReference type="EMBL" id="CAF4573493.1"/>
    </source>
</evidence>
<dbReference type="GO" id="GO:0000978">
    <property type="term" value="F:RNA polymerase II cis-regulatory region sequence-specific DNA binding"/>
    <property type="evidence" value="ECO:0007669"/>
    <property type="project" value="InterPro"/>
</dbReference>
<comment type="caution">
    <text evidence="8">The sequence shown here is derived from an EMBL/GenBank/DDBJ whole genome shotgun (WGS) entry which is preliminary data.</text>
</comment>
<proteinExistence type="predicted"/>
<reference evidence="8" key="1">
    <citation type="submission" date="2021-02" db="EMBL/GenBank/DDBJ databases">
        <authorList>
            <person name="Nowell W R."/>
        </authorList>
    </citation>
    <scope>NUCLEOTIDE SEQUENCE</scope>
</reference>
<evidence type="ECO:0000313" key="11">
    <source>
        <dbReference type="Proteomes" id="UP000681967"/>
    </source>
</evidence>
<keyword evidence="4 5" id="KW-0539">Nucleus</keyword>
<feature type="non-terminal residue" evidence="8">
    <location>
        <position position="1"/>
    </location>
</feature>
<dbReference type="GO" id="GO:0000981">
    <property type="term" value="F:DNA-binding transcription factor activity, RNA polymerase II-specific"/>
    <property type="evidence" value="ECO:0007669"/>
    <property type="project" value="TreeGrafter"/>
</dbReference>
<evidence type="ECO:0000313" key="7">
    <source>
        <dbReference type="EMBL" id="CAF4413690.1"/>
    </source>
</evidence>
<evidence type="ECO:0000313" key="9">
    <source>
        <dbReference type="EMBL" id="CAF4917945.1"/>
    </source>
</evidence>
<dbReference type="Gene3D" id="2.60.40.820">
    <property type="entry name" value="Transcription factor, T-box"/>
    <property type="match status" value="1"/>
</dbReference>
<dbReference type="EMBL" id="CAJOBI010178821">
    <property type="protein sequence ID" value="CAF4917945.1"/>
    <property type="molecule type" value="Genomic_DNA"/>
</dbReference>
<feature type="domain" description="T-box" evidence="6">
    <location>
        <begin position="1"/>
        <end position="41"/>
    </location>
</feature>
<keyword evidence="3" id="KW-0804">Transcription</keyword>
<dbReference type="GO" id="GO:0005634">
    <property type="term" value="C:nucleus"/>
    <property type="evidence" value="ECO:0007669"/>
    <property type="project" value="UniProtKB-SubCell"/>
</dbReference>
<dbReference type="GO" id="GO:0000785">
    <property type="term" value="C:chromatin"/>
    <property type="evidence" value="ECO:0007669"/>
    <property type="project" value="TreeGrafter"/>
</dbReference>
<sequence length="41" mass="4481">VPGRFYPHPDSNSTGAQLMKQPLSFGKLKLTNNTADQNGHI</sequence>
<accession>A0A8S2YRG6</accession>
<dbReference type="InterPro" id="IPR046360">
    <property type="entry name" value="T-box_DNA-bd"/>
</dbReference>
<dbReference type="EMBL" id="CAJOBH010058613">
    <property type="protein sequence ID" value="CAF4413690.1"/>
    <property type="molecule type" value="Genomic_DNA"/>
</dbReference>
<evidence type="ECO:0000256" key="3">
    <source>
        <dbReference type="ARBA" id="ARBA00023163"/>
    </source>
</evidence>
<keyword evidence="2 5" id="KW-0238">DNA-binding</keyword>